<dbReference type="InterPro" id="IPR001387">
    <property type="entry name" value="Cro/C1-type_HTH"/>
</dbReference>
<dbReference type="GO" id="GO:0003677">
    <property type="term" value="F:DNA binding"/>
    <property type="evidence" value="ECO:0007669"/>
    <property type="project" value="UniProtKB-KW"/>
</dbReference>
<evidence type="ECO:0000256" key="3">
    <source>
        <dbReference type="ARBA" id="ARBA00023163"/>
    </source>
</evidence>
<keyword evidence="1" id="KW-0805">Transcription regulation</keyword>
<dbReference type="Pfam" id="PF01381">
    <property type="entry name" value="HTH_3"/>
    <property type="match status" value="1"/>
</dbReference>
<organism evidence="5 6">
    <name type="scientific">Streptomyces echinoruber</name>
    <dbReference type="NCBI Taxonomy" id="68898"/>
    <lineage>
        <taxon>Bacteria</taxon>
        <taxon>Bacillati</taxon>
        <taxon>Actinomycetota</taxon>
        <taxon>Actinomycetes</taxon>
        <taxon>Kitasatosporales</taxon>
        <taxon>Streptomycetaceae</taxon>
        <taxon>Streptomyces</taxon>
    </lineage>
</organism>
<accession>A0A918VG14</accession>
<reference evidence="5" key="2">
    <citation type="submission" date="2020-09" db="EMBL/GenBank/DDBJ databases">
        <authorList>
            <person name="Sun Q."/>
            <person name="Ohkuma M."/>
        </authorList>
    </citation>
    <scope>NUCLEOTIDE SEQUENCE</scope>
    <source>
        <strain evidence="5">JCM 5016</strain>
    </source>
</reference>
<dbReference type="InterPro" id="IPR010982">
    <property type="entry name" value="Lambda_DNA-bd_dom_sf"/>
</dbReference>
<evidence type="ECO:0000313" key="5">
    <source>
        <dbReference type="EMBL" id="GGZ94297.1"/>
    </source>
</evidence>
<dbReference type="PANTHER" id="PTHR46797">
    <property type="entry name" value="HTH-TYPE TRANSCRIPTIONAL REGULATOR"/>
    <property type="match status" value="1"/>
</dbReference>
<name>A0A918VG14_9ACTN</name>
<dbReference type="PANTHER" id="PTHR46797:SF23">
    <property type="entry name" value="HTH-TYPE TRANSCRIPTIONAL REGULATOR SUTR"/>
    <property type="match status" value="1"/>
</dbReference>
<dbReference type="CDD" id="cd00093">
    <property type="entry name" value="HTH_XRE"/>
    <property type="match status" value="1"/>
</dbReference>
<protein>
    <recommendedName>
        <fullName evidence="4">HTH cro/C1-type domain-containing protein</fullName>
    </recommendedName>
</protein>
<evidence type="ECO:0000256" key="1">
    <source>
        <dbReference type="ARBA" id="ARBA00023015"/>
    </source>
</evidence>
<dbReference type="SUPFAM" id="SSF47413">
    <property type="entry name" value="lambda repressor-like DNA-binding domains"/>
    <property type="match status" value="1"/>
</dbReference>
<evidence type="ECO:0000313" key="6">
    <source>
        <dbReference type="Proteomes" id="UP000623010"/>
    </source>
</evidence>
<keyword evidence="2" id="KW-0238">DNA-binding</keyword>
<dbReference type="AlphaFoldDB" id="A0A918VG14"/>
<proteinExistence type="predicted"/>
<dbReference type="Proteomes" id="UP000623010">
    <property type="component" value="Unassembled WGS sequence"/>
</dbReference>
<reference evidence="5" key="1">
    <citation type="journal article" date="2014" name="Int. J. Syst. Evol. Microbiol.">
        <title>Complete genome sequence of Corynebacterium casei LMG S-19264T (=DSM 44701T), isolated from a smear-ripened cheese.</title>
        <authorList>
            <consortium name="US DOE Joint Genome Institute (JGI-PGF)"/>
            <person name="Walter F."/>
            <person name="Albersmeier A."/>
            <person name="Kalinowski J."/>
            <person name="Ruckert C."/>
        </authorList>
    </citation>
    <scope>NUCLEOTIDE SEQUENCE</scope>
    <source>
        <strain evidence="5">JCM 5016</strain>
    </source>
</reference>
<dbReference type="GO" id="GO:0005829">
    <property type="term" value="C:cytosol"/>
    <property type="evidence" value="ECO:0007669"/>
    <property type="project" value="TreeGrafter"/>
</dbReference>
<keyword evidence="6" id="KW-1185">Reference proteome</keyword>
<sequence length="79" mass="8838">MTQASDKLRIQRQREAFGHRVREQRLLAGLSQEELAEAAGIHRTYVSSLERGQRNVSLDNIIALARALKVDAAQLLEGI</sequence>
<dbReference type="Gene3D" id="1.10.260.40">
    <property type="entry name" value="lambda repressor-like DNA-binding domains"/>
    <property type="match status" value="1"/>
</dbReference>
<dbReference type="RefSeq" id="WP_190058558.1">
    <property type="nucleotide sequence ID" value="NZ_BMWH01000014.1"/>
</dbReference>
<comment type="caution">
    <text evidence="5">The sequence shown here is derived from an EMBL/GenBank/DDBJ whole genome shotgun (WGS) entry which is preliminary data.</text>
</comment>
<evidence type="ECO:0000259" key="4">
    <source>
        <dbReference type="PROSITE" id="PS50943"/>
    </source>
</evidence>
<feature type="domain" description="HTH cro/C1-type" evidence="4">
    <location>
        <begin position="21"/>
        <end position="75"/>
    </location>
</feature>
<dbReference type="SMART" id="SM00530">
    <property type="entry name" value="HTH_XRE"/>
    <property type="match status" value="1"/>
</dbReference>
<dbReference type="PROSITE" id="PS50943">
    <property type="entry name" value="HTH_CROC1"/>
    <property type="match status" value="1"/>
</dbReference>
<dbReference type="GO" id="GO:0003700">
    <property type="term" value="F:DNA-binding transcription factor activity"/>
    <property type="evidence" value="ECO:0007669"/>
    <property type="project" value="TreeGrafter"/>
</dbReference>
<dbReference type="EMBL" id="BMWH01000014">
    <property type="protein sequence ID" value="GGZ94297.1"/>
    <property type="molecule type" value="Genomic_DNA"/>
</dbReference>
<keyword evidence="3" id="KW-0804">Transcription</keyword>
<evidence type="ECO:0000256" key="2">
    <source>
        <dbReference type="ARBA" id="ARBA00023125"/>
    </source>
</evidence>
<gene>
    <name evidence="5" type="ORF">GCM10010389_36320</name>
</gene>
<dbReference type="InterPro" id="IPR050807">
    <property type="entry name" value="TransReg_Diox_bact_type"/>
</dbReference>